<dbReference type="Gene3D" id="3.10.180.10">
    <property type="entry name" value="2,3-Dihydroxybiphenyl 1,2-Dioxygenase, domain 1"/>
    <property type="match status" value="1"/>
</dbReference>
<keyword evidence="3" id="KW-1185">Reference proteome</keyword>
<accession>A0ABP8VRN1</accession>
<dbReference type="InterPro" id="IPR037523">
    <property type="entry name" value="VOC_core"/>
</dbReference>
<evidence type="ECO:0000259" key="1">
    <source>
        <dbReference type="PROSITE" id="PS51819"/>
    </source>
</evidence>
<dbReference type="RefSeq" id="WP_345262108.1">
    <property type="nucleotide sequence ID" value="NZ_BAABIM010000001.1"/>
</dbReference>
<dbReference type="PROSITE" id="PS51819">
    <property type="entry name" value="VOC"/>
    <property type="match status" value="1"/>
</dbReference>
<dbReference type="InterPro" id="IPR029068">
    <property type="entry name" value="Glyas_Bleomycin-R_OHBP_Dase"/>
</dbReference>
<gene>
    <name evidence="2" type="ORF">GCM10023226_01290</name>
</gene>
<organism evidence="2 3">
    <name type="scientific">Nocardioides nanhaiensis</name>
    <dbReference type="NCBI Taxonomy" id="1476871"/>
    <lineage>
        <taxon>Bacteria</taxon>
        <taxon>Bacillati</taxon>
        <taxon>Actinomycetota</taxon>
        <taxon>Actinomycetes</taxon>
        <taxon>Propionibacteriales</taxon>
        <taxon>Nocardioidaceae</taxon>
        <taxon>Nocardioides</taxon>
    </lineage>
</organism>
<dbReference type="Pfam" id="PF18029">
    <property type="entry name" value="Glyoxalase_6"/>
    <property type="match status" value="1"/>
</dbReference>
<dbReference type="EMBL" id="BAABIM010000001">
    <property type="protein sequence ID" value="GAA4668907.1"/>
    <property type="molecule type" value="Genomic_DNA"/>
</dbReference>
<protein>
    <recommendedName>
        <fullName evidence="1">VOC domain-containing protein</fullName>
    </recommendedName>
</protein>
<name>A0ABP8VRN1_9ACTN</name>
<dbReference type="InterPro" id="IPR041581">
    <property type="entry name" value="Glyoxalase_6"/>
</dbReference>
<dbReference type="SUPFAM" id="SSF54593">
    <property type="entry name" value="Glyoxalase/Bleomycin resistance protein/Dihydroxybiphenyl dioxygenase"/>
    <property type="match status" value="1"/>
</dbReference>
<dbReference type="Proteomes" id="UP001500621">
    <property type="component" value="Unassembled WGS sequence"/>
</dbReference>
<proteinExistence type="predicted"/>
<evidence type="ECO:0000313" key="2">
    <source>
        <dbReference type="EMBL" id="GAA4668907.1"/>
    </source>
</evidence>
<feature type="domain" description="VOC" evidence="1">
    <location>
        <begin position="11"/>
        <end position="137"/>
    </location>
</feature>
<comment type="caution">
    <text evidence="2">The sequence shown here is derived from an EMBL/GenBank/DDBJ whole genome shotgun (WGS) entry which is preliminary data.</text>
</comment>
<evidence type="ECO:0000313" key="3">
    <source>
        <dbReference type="Proteomes" id="UP001500621"/>
    </source>
</evidence>
<reference evidence="3" key="1">
    <citation type="journal article" date="2019" name="Int. J. Syst. Evol. Microbiol.">
        <title>The Global Catalogue of Microorganisms (GCM) 10K type strain sequencing project: providing services to taxonomists for standard genome sequencing and annotation.</title>
        <authorList>
            <consortium name="The Broad Institute Genomics Platform"/>
            <consortium name="The Broad Institute Genome Sequencing Center for Infectious Disease"/>
            <person name="Wu L."/>
            <person name="Ma J."/>
        </authorList>
    </citation>
    <scope>NUCLEOTIDE SEQUENCE [LARGE SCALE GENOMIC DNA]</scope>
    <source>
        <strain evidence="3">JCM 18127</strain>
    </source>
</reference>
<sequence>MTADAHQPAVRQLRVVVEADDYDAAVALFRDVLGMPALASFSQGDDAQVVILDAGRATLEIANPAHKRFIDDVEAEGRPSPTIRVALEVADTPAATDAAVAGGAELVAAPRLTPWQSVNSRLDVPAAPGLQITLFAEQLDDGARAAREGFAP</sequence>